<feature type="compositionally biased region" description="Basic and acidic residues" evidence="1">
    <location>
        <begin position="104"/>
        <end position="121"/>
    </location>
</feature>
<dbReference type="Proteomes" id="UP001437256">
    <property type="component" value="Unassembled WGS sequence"/>
</dbReference>
<feature type="compositionally biased region" description="Basic and acidic residues" evidence="1">
    <location>
        <begin position="38"/>
        <end position="51"/>
    </location>
</feature>
<gene>
    <name evidence="2" type="ORF">AAF712_007932</name>
</gene>
<accession>A0ABR2ZU27</accession>
<dbReference type="EMBL" id="JBBXMP010000052">
    <property type="protein sequence ID" value="KAL0065096.1"/>
    <property type="molecule type" value="Genomic_DNA"/>
</dbReference>
<feature type="compositionally biased region" description="Basic and acidic residues" evidence="1">
    <location>
        <begin position="174"/>
        <end position="183"/>
    </location>
</feature>
<reference evidence="2 3" key="1">
    <citation type="submission" date="2024-05" db="EMBL/GenBank/DDBJ databases">
        <title>A draft genome resource for the thread blight pathogen Marasmius tenuissimus strain MS-2.</title>
        <authorList>
            <person name="Yulfo-Soto G.E."/>
            <person name="Baruah I.K."/>
            <person name="Amoako-Attah I."/>
            <person name="Bukari Y."/>
            <person name="Meinhardt L.W."/>
            <person name="Bailey B.A."/>
            <person name="Cohen S.P."/>
        </authorList>
    </citation>
    <scope>NUCLEOTIDE SEQUENCE [LARGE SCALE GENOMIC DNA]</scope>
    <source>
        <strain evidence="2 3">MS-2</strain>
    </source>
</reference>
<feature type="compositionally biased region" description="Polar residues" evidence="1">
    <location>
        <begin position="26"/>
        <end position="37"/>
    </location>
</feature>
<organism evidence="2 3">
    <name type="scientific">Marasmius tenuissimus</name>
    <dbReference type="NCBI Taxonomy" id="585030"/>
    <lineage>
        <taxon>Eukaryota</taxon>
        <taxon>Fungi</taxon>
        <taxon>Dikarya</taxon>
        <taxon>Basidiomycota</taxon>
        <taxon>Agaricomycotina</taxon>
        <taxon>Agaricomycetes</taxon>
        <taxon>Agaricomycetidae</taxon>
        <taxon>Agaricales</taxon>
        <taxon>Marasmiineae</taxon>
        <taxon>Marasmiaceae</taxon>
        <taxon>Marasmius</taxon>
    </lineage>
</organism>
<comment type="caution">
    <text evidence="2">The sequence shown here is derived from an EMBL/GenBank/DDBJ whole genome shotgun (WGS) entry which is preliminary data.</text>
</comment>
<evidence type="ECO:0000256" key="1">
    <source>
        <dbReference type="SAM" id="MobiDB-lite"/>
    </source>
</evidence>
<proteinExistence type="predicted"/>
<evidence type="ECO:0000313" key="2">
    <source>
        <dbReference type="EMBL" id="KAL0065096.1"/>
    </source>
</evidence>
<feature type="compositionally biased region" description="Basic and acidic residues" evidence="1">
    <location>
        <begin position="141"/>
        <end position="163"/>
    </location>
</feature>
<feature type="region of interest" description="Disordered" evidence="1">
    <location>
        <begin position="26"/>
        <end position="183"/>
    </location>
</feature>
<sequence>MMKNVLSLSRASRAAMSMKHQNVARSAVSRWNSTSTVHENDPEVLEQEKQRNLSQTQHKTSTPHKDAPGWNETLASSSEASVKADRSVGGPTQDETVEYILTRHSPDDRVHTSATNARDEVEGPLGVARDEVAGPLGTAEGKAEDTETLVKRTVHEKTTEVVKKKAPGATASEESVKADRGEF</sequence>
<evidence type="ECO:0000313" key="3">
    <source>
        <dbReference type="Proteomes" id="UP001437256"/>
    </source>
</evidence>
<name>A0ABR2ZU27_9AGAR</name>
<keyword evidence="3" id="KW-1185">Reference proteome</keyword>
<protein>
    <submittedName>
        <fullName evidence="2">Uncharacterized protein</fullName>
    </submittedName>
</protein>